<gene>
    <name evidence="8" type="ORF">HXK24_00225</name>
</gene>
<comment type="caution">
    <text evidence="8">The sequence shown here is derived from an EMBL/GenBank/DDBJ whole genome shotgun (WGS) entry which is preliminary data.</text>
</comment>
<dbReference type="EMBL" id="JABZGU010000002">
    <property type="protein sequence ID" value="MBF4802249.1"/>
    <property type="molecule type" value="Genomic_DNA"/>
</dbReference>
<feature type="transmembrane region" description="Helical" evidence="6">
    <location>
        <begin position="203"/>
        <end position="223"/>
    </location>
</feature>
<evidence type="ECO:0000313" key="9">
    <source>
        <dbReference type="Proteomes" id="UP000787322"/>
    </source>
</evidence>
<dbReference type="Pfam" id="PF00482">
    <property type="entry name" value="T2SSF"/>
    <property type="match status" value="1"/>
</dbReference>
<comment type="subcellular location">
    <subcellularLocation>
        <location evidence="1">Cell membrane</location>
        <topology evidence="1">Multi-pass membrane protein</topology>
    </subcellularLocation>
</comment>
<sequence>MHINCNGHGLYCSFDYSKHYERSNEVIDLTCSLAFALCIAILVLVMPVNLNHFDFQRYCQQIIRGVKGHRRVSRRAKLEFTRKSCLREMPEMIDILILGLSSGLSFDSALDLYCLRESGELSKELSNAHMTWKLGATTREEALNQMAARVGVPSLKSFATVVNEALTFGTPLAEILDRQASVLRDEQRSLLETEIEKIPIKMLIPLGTLIVPAMLLAILGPLLGPAFSS</sequence>
<protein>
    <submittedName>
        <fullName evidence="8">Type II secretion system F family protein</fullName>
    </submittedName>
</protein>
<evidence type="ECO:0000256" key="6">
    <source>
        <dbReference type="SAM" id="Phobius"/>
    </source>
</evidence>
<proteinExistence type="predicted"/>
<evidence type="ECO:0000256" key="2">
    <source>
        <dbReference type="ARBA" id="ARBA00022475"/>
    </source>
</evidence>
<evidence type="ECO:0000256" key="3">
    <source>
        <dbReference type="ARBA" id="ARBA00022692"/>
    </source>
</evidence>
<evidence type="ECO:0000313" key="8">
    <source>
        <dbReference type="EMBL" id="MBF4802249.1"/>
    </source>
</evidence>
<keyword evidence="5 6" id="KW-0472">Membrane</keyword>
<dbReference type="GO" id="GO:0005886">
    <property type="term" value="C:plasma membrane"/>
    <property type="evidence" value="ECO:0007669"/>
    <property type="project" value="UniProtKB-SubCell"/>
</dbReference>
<keyword evidence="2" id="KW-1003">Cell membrane</keyword>
<dbReference type="AlphaFoldDB" id="A0A9D6AB01"/>
<feature type="domain" description="Type II secretion system protein GspF" evidence="7">
    <location>
        <begin position="93"/>
        <end position="219"/>
    </location>
</feature>
<evidence type="ECO:0000256" key="4">
    <source>
        <dbReference type="ARBA" id="ARBA00022989"/>
    </source>
</evidence>
<keyword evidence="3 6" id="KW-0812">Transmembrane</keyword>
<evidence type="ECO:0000256" key="5">
    <source>
        <dbReference type="ARBA" id="ARBA00023136"/>
    </source>
</evidence>
<reference evidence="8" key="1">
    <citation type="submission" date="2020-04" db="EMBL/GenBank/DDBJ databases">
        <title>Deep metagenomics examines the oral microbiome during advanced dental caries in children, revealing novel taxa and co-occurrences with host molecules.</title>
        <authorList>
            <person name="Baker J.L."/>
            <person name="Morton J.T."/>
            <person name="Dinis M."/>
            <person name="Alvarez R."/>
            <person name="Tran N.C."/>
            <person name="Knight R."/>
            <person name="Edlund A."/>
        </authorList>
    </citation>
    <scope>NUCLEOTIDE SEQUENCE</scope>
    <source>
        <strain evidence="8">JCVI_3_bin.11</strain>
    </source>
</reference>
<accession>A0A9D6AB01</accession>
<dbReference type="PANTHER" id="PTHR35007">
    <property type="entry name" value="INTEGRAL MEMBRANE PROTEIN-RELATED"/>
    <property type="match status" value="1"/>
</dbReference>
<dbReference type="InterPro" id="IPR018076">
    <property type="entry name" value="T2SS_GspF_dom"/>
</dbReference>
<keyword evidence="4 6" id="KW-1133">Transmembrane helix</keyword>
<evidence type="ECO:0000256" key="1">
    <source>
        <dbReference type="ARBA" id="ARBA00004651"/>
    </source>
</evidence>
<name>A0A9D6AB01_9ACTN</name>
<feature type="transmembrane region" description="Helical" evidence="6">
    <location>
        <begin position="26"/>
        <end position="48"/>
    </location>
</feature>
<organism evidence="8 9">
    <name type="scientific">Lancefieldella parvula</name>
    <dbReference type="NCBI Taxonomy" id="1382"/>
    <lineage>
        <taxon>Bacteria</taxon>
        <taxon>Bacillati</taxon>
        <taxon>Actinomycetota</taxon>
        <taxon>Coriobacteriia</taxon>
        <taxon>Coriobacteriales</taxon>
        <taxon>Atopobiaceae</taxon>
        <taxon>Lancefieldella</taxon>
    </lineage>
</organism>
<dbReference type="Proteomes" id="UP000787322">
    <property type="component" value="Unassembled WGS sequence"/>
</dbReference>
<evidence type="ECO:0000259" key="7">
    <source>
        <dbReference type="Pfam" id="PF00482"/>
    </source>
</evidence>
<dbReference type="PANTHER" id="PTHR35007:SF2">
    <property type="entry name" value="PILUS ASSEMBLE PROTEIN"/>
    <property type="match status" value="1"/>
</dbReference>